<evidence type="ECO:0000256" key="1">
    <source>
        <dbReference type="SAM" id="MobiDB-lite"/>
    </source>
</evidence>
<feature type="compositionally biased region" description="Gly residues" evidence="1">
    <location>
        <begin position="127"/>
        <end position="136"/>
    </location>
</feature>
<reference evidence="2 3" key="1">
    <citation type="submission" date="2024-07" db="EMBL/GenBank/DDBJ databases">
        <title>Section-level genome sequencing and comparative genomics of Aspergillus sections Usti and Cavernicolus.</title>
        <authorList>
            <consortium name="Lawrence Berkeley National Laboratory"/>
            <person name="Nybo J.L."/>
            <person name="Vesth T.C."/>
            <person name="Theobald S."/>
            <person name="Frisvad J.C."/>
            <person name="Larsen T.O."/>
            <person name="Kjaerboelling I."/>
            <person name="Rothschild-Mancinelli K."/>
            <person name="Lyhne E.K."/>
            <person name="Kogle M.E."/>
            <person name="Barry K."/>
            <person name="Clum A."/>
            <person name="Na H."/>
            <person name="Ledsgaard L."/>
            <person name="Lin J."/>
            <person name="Lipzen A."/>
            <person name="Kuo A."/>
            <person name="Riley R."/>
            <person name="Mondo S."/>
            <person name="LaButti K."/>
            <person name="Haridas S."/>
            <person name="Pangalinan J."/>
            <person name="Salamov A.A."/>
            <person name="Simmons B.A."/>
            <person name="Magnuson J.K."/>
            <person name="Chen J."/>
            <person name="Drula E."/>
            <person name="Henrissat B."/>
            <person name="Wiebenga A."/>
            <person name="Lubbers R.J."/>
            <person name="Gomes A.C."/>
            <person name="Macurrencykelacurrency M.R."/>
            <person name="Stajich J."/>
            <person name="Grigoriev I.V."/>
            <person name="Mortensen U.H."/>
            <person name="De vries R.P."/>
            <person name="Baker S.E."/>
            <person name="Andersen M.R."/>
        </authorList>
    </citation>
    <scope>NUCLEOTIDE SEQUENCE [LARGE SCALE GENOMIC DNA]</scope>
    <source>
        <strain evidence="2 3">CBS 756.74</strain>
    </source>
</reference>
<dbReference type="EMBL" id="JBFXLR010000033">
    <property type="protein sequence ID" value="KAL2846342.1"/>
    <property type="molecule type" value="Genomic_DNA"/>
</dbReference>
<comment type="caution">
    <text evidence="2">The sequence shown here is derived from an EMBL/GenBank/DDBJ whole genome shotgun (WGS) entry which is preliminary data.</text>
</comment>
<sequence length="136" mass="14082">MAPNRFWTEEDTGVCLIGCKLGIVCPLTQVPIHNEAPHDPHQHAHAALSSALTVFRRTSEGEGDPVAECGALGVMTFDPADLPDGVLPSDVRKCHDHPLGRNGNLESGSLAPPATVKGSLYNSTSDGHGGGGGDGH</sequence>
<evidence type="ECO:0000313" key="2">
    <source>
        <dbReference type="EMBL" id="KAL2846342.1"/>
    </source>
</evidence>
<dbReference type="Proteomes" id="UP001610444">
    <property type="component" value="Unassembled WGS sequence"/>
</dbReference>
<gene>
    <name evidence="2" type="ORF">BJX68DRAFT_268806</name>
</gene>
<keyword evidence="3" id="KW-1185">Reference proteome</keyword>
<organism evidence="2 3">
    <name type="scientific">Aspergillus pseudodeflectus</name>
    <dbReference type="NCBI Taxonomy" id="176178"/>
    <lineage>
        <taxon>Eukaryota</taxon>
        <taxon>Fungi</taxon>
        <taxon>Dikarya</taxon>
        <taxon>Ascomycota</taxon>
        <taxon>Pezizomycotina</taxon>
        <taxon>Eurotiomycetes</taxon>
        <taxon>Eurotiomycetidae</taxon>
        <taxon>Eurotiales</taxon>
        <taxon>Aspergillaceae</taxon>
        <taxon>Aspergillus</taxon>
        <taxon>Aspergillus subgen. Nidulantes</taxon>
    </lineage>
</organism>
<name>A0ABR4K530_9EURO</name>
<dbReference type="GeneID" id="98161346"/>
<proteinExistence type="predicted"/>
<dbReference type="RefSeq" id="XP_070897157.1">
    <property type="nucleotide sequence ID" value="XM_071046182.1"/>
</dbReference>
<feature type="compositionally biased region" description="Basic and acidic residues" evidence="1">
    <location>
        <begin position="90"/>
        <end position="99"/>
    </location>
</feature>
<evidence type="ECO:0000313" key="3">
    <source>
        <dbReference type="Proteomes" id="UP001610444"/>
    </source>
</evidence>
<accession>A0ABR4K530</accession>
<protein>
    <submittedName>
        <fullName evidence="2">Uncharacterized protein</fullName>
    </submittedName>
</protein>
<feature type="region of interest" description="Disordered" evidence="1">
    <location>
        <begin position="85"/>
        <end position="136"/>
    </location>
</feature>